<proteinExistence type="inferred from homology"/>
<feature type="chain" id="PRO_5021188822" evidence="14">
    <location>
        <begin position="34"/>
        <end position="565"/>
    </location>
</feature>
<evidence type="ECO:0000256" key="4">
    <source>
        <dbReference type="ARBA" id="ARBA00022475"/>
    </source>
</evidence>
<feature type="transmembrane region" description="Helical" evidence="13">
    <location>
        <begin position="419"/>
        <end position="438"/>
    </location>
</feature>
<keyword evidence="6" id="KW-0769">Symport</keyword>
<organism evidence="15 16">
    <name type="scientific">Gammaproteobacteria bacterium LSUCC0057</name>
    <dbReference type="NCBI Taxonomy" id="2559237"/>
    <lineage>
        <taxon>Bacteria</taxon>
        <taxon>Pseudomonadati</taxon>
        <taxon>Pseudomonadota</taxon>
        <taxon>Gammaproteobacteria</taxon>
        <taxon>Cellvibrionales</taxon>
        <taxon>Porticoccaceae</taxon>
        <taxon>SAR92 clade</taxon>
    </lineage>
</organism>
<feature type="transmembrane region" description="Helical" evidence="13">
    <location>
        <begin position="199"/>
        <end position="222"/>
    </location>
</feature>
<dbReference type="GO" id="GO:0015123">
    <property type="term" value="F:acetate transmembrane transporter activity"/>
    <property type="evidence" value="ECO:0007669"/>
    <property type="project" value="TreeGrafter"/>
</dbReference>
<keyword evidence="8" id="KW-0915">Sodium</keyword>
<evidence type="ECO:0000256" key="2">
    <source>
        <dbReference type="ARBA" id="ARBA00006434"/>
    </source>
</evidence>
<feature type="transmembrane region" description="Helical" evidence="13">
    <location>
        <begin position="373"/>
        <end position="398"/>
    </location>
</feature>
<accession>A0A4Y8UIR0</accession>
<dbReference type="GO" id="GO:0006847">
    <property type="term" value="P:plasma membrane acetate transport"/>
    <property type="evidence" value="ECO:0007669"/>
    <property type="project" value="TreeGrafter"/>
</dbReference>
<comment type="similarity">
    <text evidence="2 12">Belongs to the sodium:solute symporter (SSF) (TC 2.A.21) family.</text>
</comment>
<comment type="caution">
    <text evidence="15">The sequence shown here is derived from an EMBL/GenBank/DDBJ whole genome shotgun (WGS) entry which is preliminary data.</text>
</comment>
<keyword evidence="9" id="KW-0406">Ion transport</keyword>
<keyword evidence="4" id="KW-1003">Cell membrane</keyword>
<keyword evidence="14" id="KW-0732">Signal</keyword>
<feature type="signal peptide" evidence="14">
    <location>
        <begin position="1"/>
        <end position="33"/>
    </location>
</feature>
<dbReference type="EMBL" id="SPIA01000001">
    <property type="protein sequence ID" value="TFH68590.1"/>
    <property type="molecule type" value="Genomic_DNA"/>
</dbReference>
<dbReference type="Pfam" id="PF00474">
    <property type="entry name" value="SSF"/>
    <property type="match status" value="1"/>
</dbReference>
<dbReference type="GO" id="GO:0005886">
    <property type="term" value="C:plasma membrane"/>
    <property type="evidence" value="ECO:0007669"/>
    <property type="project" value="UniProtKB-SubCell"/>
</dbReference>
<dbReference type="PROSITE" id="PS00456">
    <property type="entry name" value="NA_SOLUT_SYMP_1"/>
    <property type="match status" value="1"/>
</dbReference>
<evidence type="ECO:0000256" key="10">
    <source>
        <dbReference type="ARBA" id="ARBA00023136"/>
    </source>
</evidence>
<reference evidence="15 16" key="1">
    <citation type="submission" date="2019-03" db="EMBL/GenBank/DDBJ databases">
        <title>Draft genome of Gammaproteobacteria bacterium LSUCC0057, a member of the SAR92 clade.</title>
        <authorList>
            <person name="Lanclos V.C."/>
            <person name="Doiron C."/>
            <person name="Henson M.W."/>
            <person name="Thrash J.C."/>
        </authorList>
    </citation>
    <scope>NUCLEOTIDE SEQUENCE [LARGE SCALE GENOMIC DNA]</scope>
    <source>
        <strain evidence="15 16">LSUCC0057</strain>
    </source>
</reference>
<dbReference type="CDD" id="cd11480">
    <property type="entry name" value="SLC5sbd_u4"/>
    <property type="match status" value="1"/>
</dbReference>
<feature type="transmembrane region" description="Helical" evidence="13">
    <location>
        <begin position="511"/>
        <end position="529"/>
    </location>
</feature>
<evidence type="ECO:0000256" key="6">
    <source>
        <dbReference type="ARBA" id="ARBA00022847"/>
    </source>
</evidence>
<dbReference type="PROSITE" id="PS50283">
    <property type="entry name" value="NA_SOLUT_SYMP_3"/>
    <property type="match status" value="1"/>
</dbReference>
<evidence type="ECO:0000256" key="14">
    <source>
        <dbReference type="SAM" id="SignalP"/>
    </source>
</evidence>
<keyword evidence="16" id="KW-1185">Reference proteome</keyword>
<sequence length="565" mass="59475">MSHSATTARSAATTVFAAVALLAALATSSLATAAGAVEGAVEQQPVNTTAIVMFMIFVVSTLGISYWSSKQTRSSSDFYTAGGNISGVQNGTAIAGDFMSAASFLGISGLMFAYGFDGLIFAIGAMAGWPMLLFLLAKRIRNMGSYTFTDVVSLRLQRDKIRVVGIGGTITVVVMYLIAQMVGAGKLIQLLFGLPYETAVITVGVLVIAYVTFGGMLATTWVQIIKAVLLLSGATIIAFLVLLEAGFSFDAVLAGAVANHPRGEAILNPGVLYNDPIQVATVLVSMAFGILGLPHILMRLFTVANIKEAKQSVFVASTLIGYFYLALIIIGFGTIYLLYQQPELFVDGKIIGGGNMVAIHLANAVGGDLLMGFMSAVAFATILAVVAGLTVSGAAAISHDLYAGIICKGEPDAATELRITRITTVAIGIIAIALGILFQKENVAFLAAMPMVVAASVNFPVLFMALFWAGTTTRGAIWGAVIGLIASVVLIVIGPQVWVSVLGNEQALFPYNYPALFTMPIAFAVTYLVSKADRSERAAIDRQNYHDLLIRSEYGTDQALEVAKH</sequence>
<feature type="transmembrane region" description="Helical" evidence="13">
    <location>
        <begin position="161"/>
        <end position="179"/>
    </location>
</feature>
<keyword evidence="7 13" id="KW-1133">Transmembrane helix</keyword>
<dbReference type="PANTHER" id="PTHR48086:SF6">
    <property type="entry name" value="CATION_ACETATE SYMPORTER ACTP"/>
    <property type="match status" value="1"/>
</dbReference>
<feature type="transmembrane region" description="Helical" evidence="13">
    <location>
        <begin position="120"/>
        <end position="140"/>
    </location>
</feature>
<gene>
    <name evidence="15" type="primary">actP</name>
    <name evidence="15" type="ORF">E3W66_01105</name>
</gene>
<dbReference type="GO" id="GO:0006814">
    <property type="term" value="P:sodium ion transport"/>
    <property type="evidence" value="ECO:0007669"/>
    <property type="project" value="UniProtKB-KW"/>
</dbReference>
<evidence type="ECO:0000256" key="5">
    <source>
        <dbReference type="ARBA" id="ARBA00022692"/>
    </source>
</evidence>
<dbReference type="Proteomes" id="UP000298133">
    <property type="component" value="Unassembled WGS sequence"/>
</dbReference>
<dbReference type="AlphaFoldDB" id="A0A4Y8UIR0"/>
<dbReference type="InterPro" id="IPR038377">
    <property type="entry name" value="Na/Glc_symporter_sf"/>
</dbReference>
<name>A0A4Y8UIR0_9GAMM</name>
<keyword evidence="10 13" id="KW-0472">Membrane</keyword>
<protein>
    <submittedName>
        <fullName evidence="15">Cation/acetate symporter ActP</fullName>
    </submittedName>
</protein>
<evidence type="ECO:0000313" key="15">
    <source>
        <dbReference type="EMBL" id="TFH68590.1"/>
    </source>
</evidence>
<feature type="transmembrane region" description="Helical" evidence="13">
    <location>
        <begin position="49"/>
        <end position="67"/>
    </location>
</feature>
<evidence type="ECO:0000313" key="16">
    <source>
        <dbReference type="Proteomes" id="UP000298133"/>
    </source>
</evidence>
<evidence type="ECO:0000256" key="1">
    <source>
        <dbReference type="ARBA" id="ARBA00004651"/>
    </source>
</evidence>
<dbReference type="PANTHER" id="PTHR48086">
    <property type="entry name" value="SODIUM/PROLINE SYMPORTER-RELATED"/>
    <property type="match status" value="1"/>
</dbReference>
<feature type="transmembrane region" description="Helical" evidence="13">
    <location>
        <begin position="229"/>
        <end position="257"/>
    </location>
</feature>
<dbReference type="InterPro" id="IPR018212">
    <property type="entry name" value="Na/solute_symporter_CS"/>
</dbReference>
<dbReference type="Gene3D" id="1.20.1730.10">
    <property type="entry name" value="Sodium/glucose cotransporter"/>
    <property type="match status" value="1"/>
</dbReference>
<evidence type="ECO:0000256" key="12">
    <source>
        <dbReference type="RuleBase" id="RU362091"/>
    </source>
</evidence>
<dbReference type="NCBIfam" id="NF006903">
    <property type="entry name" value="PRK09395.1"/>
    <property type="match status" value="1"/>
</dbReference>
<feature type="transmembrane region" description="Helical" evidence="13">
    <location>
        <begin position="476"/>
        <end position="499"/>
    </location>
</feature>
<comment type="subcellular location">
    <subcellularLocation>
        <location evidence="1">Cell membrane</location>
        <topology evidence="1">Multi-pass membrane protein</topology>
    </subcellularLocation>
</comment>
<dbReference type="OrthoDB" id="9764416at2"/>
<evidence type="ECO:0000256" key="8">
    <source>
        <dbReference type="ARBA" id="ARBA00023053"/>
    </source>
</evidence>
<evidence type="ECO:0000256" key="9">
    <source>
        <dbReference type="ARBA" id="ARBA00023065"/>
    </source>
</evidence>
<keyword evidence="11" id="KW-0739">Sodium transport</keyword>
<dbReference type="InterPro" id="IPR050277">
    <property type="entry name" value="Sodium:Solute_Symporter"/>
</dbReference>
<evidence type="ECO:0000256" key="7">
    <source>
        <dbReference type="ARBA" id="ARBA00022989"/>
    </source>
</evidence>
<dbReference type="InterPro" id="IPR001734">
    <property type="entry name" value="Na/solute_symporter"/>
</dbReference>
<keyword evidence="5 13" id="KW-0812">Transmembrane</keyword>
<feature type="transmembrane region" description="Helical" evidence="13">
    <location>
        <begin position="277"/>
        <end position="301"/>
    </location>
</feature>
<evidence type="ECO:0000256" key="13">
    <source>
        <dbReference type="SAM" id="Phobius"/>
    </source>
</evidence>
<feature type="transmembrane region" description="Helical" evidence="13">
    <location>
        <begin position="444"/>
        <end position="469"/>
    </location>
</feature>
<keyword evidence="3" id="KW-0813">Transport</keyword>
<dbReference type="GO" id="GO:0015293">
    <property type="term" value="F:symporter activity"/>
    <property type="evidence" value="ECO:0007669"/>
    <property type="project" value="UniProtKB-KW"/>
</dbReference>
<evidence type="ECO:0000256" key="11">
    <source>
        <dbReference type="ARBA" id="ARBA00023201"/>
    </source>
</evidence>
<feature type="transmembrane region" description="Helical" evidence="13">
    <location>
        <begin position="313"/>
        <end position="339"/>
    </location>
</feature>
<evidence type="ECO:0000256" key="3">
    <source>
        <dbReference type="ARBA" id="ARBA00022448"/>
    </source>
</evidence>